<evidence type="ECO:0000313" key="3">
    <source>
        <dbReference type="EMBL" id="NML44159.1"/>
    </source>
</evidence>
<dbReference type="EMBL" id="JABBFX010000001">
    <property type="protein sequence ID" value="NML44159.1"/>
    <property type="molecule type" value="Genomic_DNA"/>
</dbReference>
<protein>
    <submittedName>
        <fullName evidence="3">Alpha/beta hydrolase</fullName>
    </submittedName>
</protein>
<dbReference type="AlphaFoldDB" id="A0A848H3R6"/>
<dbReference type="RefSeq" id="WP_169418314.1">
    <property type="nucleotide sequence ID" value="NZ_JABBFX010000001.1"/>
</dbReference>
<name>A0A848H3R6_9BURK</name>
<dbReference type="GO" id="GO:0052689">
    <property type="term" value="F:carboxylic ester hydrolase activity"/>
    <property type="evidence" value="ECO:0007669"/>
    <property type="project" value="UniProtKB-ARBA"/>
</dbReference>
<organism evidence="3 4">
    <name type="scientific">Ramlibacter agri</name>
    <dbReference type="NCBI Taxonomy" id="2728837"/>
    <lineage>
        <taxon>Bacteria</taxon>
        <taxon>Pseudomonadati</taxon>
        <taxon>Pseudomonadota</taxon>
        <taxon>Betaproteobacteria</taxon>
        <taxon>Burkholderiales</taxon>
        <taxon>Comamonadaceae</taxon>
        <taxon>Ramlibacter</taxon>
    </lineage>
</organism>
<dbReference type="InterPro" id="IPR002925">
    <property type="entry name" value="Dienelactn_hydro"/>
</dbReference>
<evidence type="ECO:0000256" key="1">
    <source>
        <dbReference type="ARBA" id="ARBA00022801"/>
    </source>
</evidence>
<dbReference type="Proteomes" id="UP000541185">
    <property type="component" value="Unassembled WGS sequence"/>
</dbReference>
<keyword evidence="4" id="KW-1185">Reference proteome</keyword>
<keyword evidence="1 3" id="KW-0378">Hydrolase</keyword>
<dbReference type="Gene3D" id="3.40.50.1820">
    <property type="entry name" value="alpha/beta hydrolase"/>
    <property type="match status" value="1"/>
</dbReference>
<dbReference type="InterPro" id="IPR050261">
    <property type="entry name" value="FrsA_esterase"/>
</dbReference>
<dbReference type="SUPFAM" id="SSF53474">
    <property type="entry name" value="alpha/beta-Hydrolases"/>
    <property type="match status" value="1"/>
</dbReference>
<proteinExistence type="predicted"/>
<sequence>MQIDFVAAEWAAVGVDARHFRASAGGRDIPGTLWSPALGGRQPLVLLQHGGSGHRRDAATTAAALRLVQDHGFCCAAIDGPLHGDRRGDGAQGASVQAEFARAWQGGNRFPSFVDDWLAVLDGLAGLPAVDATRIGWVGLSMGTAFGLSVLARLPAAASAVFGKWSVNFPGSSHIAADAARIRCPVLFVQHWNDEFFDRAGTLDLFDALGAPDKRLHAYPGAHAGRSEEELAAGIAHLSHTLRSQS</sequence>
<gene>
    <name evidence="3" type="ORF">HHL11_10390</name>
</gene>
<feature type="domain" description="Dienelactone hydrolase" evidence="2">
    <location>
        <begin position="112"/>
        <end position="223"/>
    </location>
</feature>
<reference evidence="3 4" key="1">
    <citation type="submission" date="2020-04" db="EMBL/GenBank/DDBJ databases">
        <title>Ramlibacter sp. G-1-2-2 isolated from soil.</title>
        <authorList>
            <person name="Dahal R.H."/>
        </authorList>
    </citation>
    <scope>NUCLEOTIDE SEQUENCE [LARGE SCALE GENOMIC DNA]</scope>
    <source>
        <strain evidence="3 4">G-1-2-2</strain>
    </source>
</reference>
<evidence type="ECO:0000313" key="4">
    <source>
        <dbReference type="Proteomes" id="UP000541185"/>
    </source>
</evidence>
<comment type="caution">
    <text evidence="3">The sequence shown here is derived from an EMBL/GenBank/DDBJ whole genome shotgun (WGS) entry which is preliminary data.</text>
</comment>
<dbReference type="InterPro" id="IPR029058">
    <property type="entry name" value="AB_hydrolase_fold"/>
</dbReference>
<dbReference type="Pfam" id="PF01738">
    <property type="entry name" value="DLH"/>
    <property type="match status" value="1"/>
</dbReference>
<dbReference type="PANTHER" id="PTHR22946:SF9">
    <property type="entry name" value="POLYKETIDE TRANSFERASE AF380"/>
    <property type="match status" value="1"/>
</dbReference>
<evidence type="ECO:0000259" key="2">
    <source>
        <dbReference type="Pfam" id="PF01738"/>
    </source>
</evidence>
<dbReference type="PANTHER" id="PTHR22946">
    <property type="entry name" value="DIENELACTONE HYDROLASE DOMAIN-CONTAINING PROTEIN-RELATED"/>
    <property type="match status" value="1"/>
</dbReference>
<accession>A0A848H3R6</accession>